<name>U2MSK9_TRESO</name>
<dbReference type="OrthoDB" id="358820at2"/>
<dbReference type="EMBL" id="AUZJ01000039">
    <property type="protein sequence ID" value="ERF60606.1"/>
    <property type="molecule type" value="Genomic_DNA"/>
</dbReference>
<organism evidence="1 3">
    <name type="scientific">Treponema socranskii subsp. socranskii VPI DR56BR1116 = ATCC 35536</name>
    <dbReference type="NCBI Taxonomy" id="1125725"/>
    <lineage>
        <taxon>Bacteria</taxon>
        <taxon>Pseudomonadati</taxon>
        <taxon>Spirochaetota</taxon>
        <taxon>Spirochaetia</taxon>
        <taxon>Spirochaetales</taxon>
        <taxon>Treponemataceae</taxon>
        <taxon>Treponema</taxon>
    </lineage>
</organism>
<dbReference type="EMBL" id="AVQI01000018">
    <property type="protein sequence ID" value="ERK04630.1"/>
    <property type="molecule type" value="Genomic_DNA"/>
</dbReference>
<accession>U2MSK9</accession>
<dbReference type="Proteomes" id="UP000016646">
    <property type="component" value="Unassembled WGS sequence"/>
</dbReference>
<protein>
    <submittedName>
        <fullName evidence="1">Uncharacterized protein</fullName>
    </submittedName>
</protein>
<dbReference type="eggNOG" id="ENOG5031CGS">
    <property type="taxonomic scope" value="Bacteria"/>
</dbReference>
<dbReference type="RefSeq" id="WP_021330477.1">
    <property type="nucleotide sequence ID" value="NZ_AUZJ01000039.1"/>
</dbReference>
<evidence type="ECO:0000313" key="2">
    <source>
        <dbReference type="EMBL" id="ERK04630.1"/>
    </source>
</evidence>
<dbReference type="AlphaFoldDB" id="U2MSK9"/>
<sequence length="175" mass="20672">MVWTIEEFVDKKTIDALSVFIKSNDEKDFSDATDIIMQAFGFDNQSFSQRNPVDDGKLTMSFKNNLALLIQKTWVEKTDIELKERILYQLEQFRSDSAQTWKDSYVPFLDILYNAVYLMFGEQVHTDDFNEYALRIDPEFGTYWWYVGSLPRNADWPETKCRDAILLGMYFLANY</sequence>
<keyword evidence="4" id="KW-1185">Reference proteome</keyword>
<gene>
    <name evidence="2" type="ORF">HMPREF0860_2530</name>
    <name evidence="1" type="ORF">HMPREF1325_1000</name>
</gene>
<evidence type="ECO:0000313" key="1">
    <source>
        <dbReference type="EMBL" id="ERF60606.1"/>
    </source>
</evidence>
<proteinExistence type="predicted"/>
<reference evidence="3 4" key="1">
    <citation type="submission" date="2013-08" db="EMBL/GenBank/DDBJ databases">
        <authorList>
            <person name="Durkin A.S."/>
            <person name="Haft D.R."/>
            <person name="McCorrison J."/>
            <person name="Torralba M."/>
            <person name="Gillis M."/>
            <person name="Haft D.H."/>
            <person name="Methe B."/>
            <person name="Sutton G."/>
            <person name="Nelson K.E."/>
        </authorList>
    </citation>
    <scope>NUCLEOTIDE SEQUENCE [LARGE SCALE GENOMIC DNA]</scope>
    <source>
        <strain evidence="2 4">ATCC 35536</strain>
        <strain evidence="1 3">VPI DR56BR1116</strain>
    </source>
</reference>
<dbReference type="PATRIC" id="fig|1125725.3.peg.1431"/>
<comment type="caution">
    <text evidence="1">The sequence shown here is derived from an EMBL/GenBank/DDBJ whole genome shotgun (WGS) entry which is preliminary data.</text>
</comment>
<dbReference type="Proteomes" id="UP000016412">
    <property type="component" value="Unassembled WGS sequence"/>
</dbReference>
<evidence type="ECO:0000313" key="3">
    <source>
        <dbReference type="Proteomes" id="UP000016412"/>
    </source>
</evidence>
<evidence type="ECO:0000313" key="4">
    <source>
        <dbReference type="Proteomes" id="UP000016646"/>
    </source>
</evidence>
<dbReference type="STRING" id="1125725.HMPREF1325_1000"/>